<dbReference type="AlphaFoldDB" id="A0AAP9NAS7"/>
<dbReference type="Proteomes" id="UP000501467">
    <property type="component" value="Chromosome"/>
</dbReference>
<dbReference type="RefSeq" id="WP_139018685.1">
    <property type="nucleotide sequence ID" value="NZ_CP054003.1"/>
</dbReference>
<dbReference type="EMBL" id="CP054003">
    <property type="protein sequence ID" value="QKH84088.1"/>
    <property type="molecule type" value="Genomic_DNA"/>
</dbReference>
<accession>A0AAP9NAS7</accession>
<protein>
    <submittedName>
        <fullName evidence="1">Uncharacterized protein</fullName>
    </submittedName>
</protein>
<reference evidence="1 2" key="1">
    <citation type="submission" date="2020-05" db="EMBL/GenBank/DDBJ databases">
        <title>FDA dAtabase for Regulatory Grade micrObial Sequences (FDA-ARGOS): Supporting development and validation of Infectious Disease Dx tests.</title>
        <authorList>
            <person name="Bojja K."/>
            <person name="Kessler A."/>
            <person name="Tallon L."/>
            <person name="Sadzewicz L."/>
            <person name="Zhao X."/>
            <person name="Vavikolanu K."/>
            <person name="Mehta A."/>
            <person name="Aluvathingal J."/>
            <person name="Nadendla S."/>
            <person name="Myers T."/>
            <person name="Yan Y."/>
            <person name="Sichtig H."/>
        </authorList>
    </citation>
    <scope>NUCLEOTIDE SEQUENCE [LARGE SCALE GENOMIC DNA]</scope>
    <source>
        <strain evidence="1 2">FDAARGOS_763</strain>
    </source>
</reference>
<evidence type="ECO:0000313" key="2">
    <source>
        <dbReference type="Proteomes" id="UP000501467"/>
    </source>
</evidence>
<name>A0AAP9NAS7_BACFG</name>
<sequence length="72" mass="8273">MWQTFYVEIRDTASNAVLIVRQAVEETASYQAAADKIILANVAFLRNRKVTIEVWDRFNQNPSIATWSKTVI</sequence>
<organism evidence="1 2">
    <name type="scientific">Bacteroides fragilis</name>
    <dbReference type="NCBI Taxonomy" id="817"/>
    <lineage>
        <taxon>Bacteria</taxon>
        <taxon>Pseudomonadati</taxon>
        <taxon>Bacteroidota</taxon>
        <taxon>Bacteroidia</taxon>
        <taxon>Bacteroidales</taxon>
        <taxon>Bacteroidaceae</taxon>
        <taxon>Bacteroides</taxon>
    </lineage>
</organism>
<gene>
    <name evidence="1" type="ORF">FOC69_06855</name>
</gene>
<proteinExistence type="predicted"/>
<evidence type="ECO:0000313" key="1">
    <source>
        <dbReference type="EMBL" id="QKH84088.1"/>
    </source>
</evidence>